<protein>
    <submittedName>
        <fullName evidence="1">Uncharacterized protein</fullName>
    </submittedName>
</protein>
<evidence type="ECO:0000313" key="1">
    <source>
        <dbReference type="EMBL" id="CAJ1898118.1"/>
    </source>
</evidence>
<organism evidence="1 2">
    <name type="scientific">Sphenostylis stenocarpa</name>
    <dbReference type="NCBI Taxonomy" id="92480"/>
    <lineage>
        <taxon>Eukaryota</taxon>
        <taxon>Viridiplantae</taxon>
        <taxon>Streptophyta</taxon>
        <taxon>Embryophyta</taxon>
        <taxon>Tracheophyta</taxon>
        <taxon>Spermatophyta</taxon>
        <taxon>Magnoliopsida</taxon>
        <taxon>eudicotyledons</taxon>
        <taxon>Gunneridae</taxon>
        <taxon>Pentapetalae</taxon>
        <taxon>rosids</taxon>
        <taxon>fabids</taxon>
        <taxon>Fabales</taxon>
        <taxon>Fabaceae</taxon>
        <taxon>Papilionoideae</taxon>
        <taxon>50 kb inversion clade</taxon>
        <taxon>NPAAA clade</taxon>
        <taxon>indigoferoid/millettioid clade</taxon>
        <taxon>Phaseoleae</taxon>
        <taxon>Sphenostylis</taxon>
    </lineage>
</organism>
<sequence>MVNVEEALLSRKNLKELKFVLARLTFWSMNVVSRGSPEILPNIWSIPNGVKCQDLTWNDTRVPTLGGHHGFSSRDKFIGEKLLS</sequence>
<keyword evidence="2" id="KW-1185">Reference proteome</keyword>
<accession>A0AA86V305</accession>
<dbReference type="AlphaFoldDB" id="A0AA86V305"/>
<dbReference type="Proteomes" id="UP001189624">
    <property type="component" value="Chromosome 1"/>
</dbReference>
<gene>
    <name evidence="1" type="ORF">AYBTSS11_LOCUS3087</name>
</gene>
<evidence type="ECO:0000313" key="2">
    <source>
        <dbReference type="Proteomes" id="UP001189624"/>
    </source>
</evidence>
<dbReference type="Gramene" id="rna-AYBTSS11_LOCUS3087">
    <property type="protein sequence ID" value="CAJ1898118.1"/>
    <property type="gene ID" value="gene-AYBTSS11_LOCUS3087"/>
</dbReference>
<proteinExistence type="predicted"/>
<reference evidence="1" key="1">
    <citation type="submission" date="2023-10" db="EMBL/GenBank/DDBJ databases">
        <authorList>
            <person name="Domelevo Entfellner J.-B."/>
        </authorList>
    </citation>
    <scope>NUCLEOTIDE SEQUENCE</scope>
</reference>
<name>A0AA86V305_9FABA</name>
<dbReference type="EMBL" id="OY731398">
    <property type="protein sequence ID" value="CAJ1898118.1"/>
    <property type="molecule type" value="Genomic_DNA"/>
</dbReference>